<dbReference type="RefSeq" id="XP_015954644.1">
    <property type="nucleotide sequence ID" value="XM_016099158.1"/>
</dbReference>
<feature type="region of interest" description="Disordered" evidence="2">
    <location>
        <begin position="337"/>
        <end position="372"/>
    </location>
</feature>
<dbReference type="InterPro" id="IPR040256">
    <property type="entry name" value="At4g02000-like"/>
</dbReference>
<organism evidence="4 5">
    <name type="scientific">Arachis duranensis</name>
    <name type="common">Wild peanut</name>
    <dbReference type="NCBI Taxonomy" id="130453"/>
    <lineage>
        <taxon>Eukaryota</taxon>
        <taxon>Viridiplantae</taxon>
        <taxon>Streptophyta</taxon>
        <taxon>Embryophyta</taxon>
        <taxon>Tracheophyta</taxon>
        <taxon>Spermatophyta</taxon>
        <taxon>Magnoliopsida</taxon>
        <taxon>eudicotyledons</taxon>
        <taxon>Gunneridae</taxon>
        <taxon>Pentapetalae</taxon>
        <taxon>rosids</taxon>
        <taxon>fabids</taxon>
        <taxon>Fabales</taxon>
        <taxon>Fabaceae</taxon>
        <taxon>Papilionoideae</taxon>
        <taxon>50 kb inversion clade</taxon>
        <taxon>dalbergioids sensu lato</taxon>
        <taxon>Dalbergieae</taxon>
        <taxon>Pterocarpus clade</taxon>
        <taxon>Arachis</taxon>
    </lineage>
</organism>
<feature type="compositionally biased region" description="Basic and acidic residues" evidence="2">
    <location>
        <begin position="51"/>
        <end position="67"/>
    </location>
</feature>
<dbReference type="PANTHER" id="PTHR31286:SF99">
    <property type="entry name" value="DUF4283 DOMAIN-CONTAINING PROTEIN"/>
    <property type="match status" value="1"/>
</dbReference>
<gene>
    <name evidence="5" type="primary">LOC107479006</name>
</gene>
<feature type="region of interest" description="Disordered" evidence="2">
    <location>
        <begin position="91"/>
        <end position="130"/>
    </location>
</feature>
<feature type="domain" description="CCHC-type" evidence="3">
    <location>
        <begin position="321"/>
        <end position="336"/>
    </location>
</feature>
<feature type="region of interest" description="Disordered" evidence="2">
    <location>
        <begin position="1"/>
        <end position="67"/>
    </location>
</feature>
<feature type="compositionally biased region" description="Acidic residues" evidence="2">
    <location>
        <begin position="114"/>
        <end position="129"/>
    </location>
</feature>
<dbReference type="GO" id="GO:0003676">
    <property type="term" value="F:nucleic acid binding"/>
    <property type="evidence" value="ECO:0007669"/>
    <property type="project" value="InterPro"/>
</dbReference>
<feature type="compositionally biased region" description="Basic and acidic residues" evidence="2">
    <location>
        <begin position="464"/>
        <end position="475"/>
    </location>
</feature>
<dbReference type="KEGG" id="adu:107479006"/>
<keyword evidence="1" id="KW-0479">Metal-binding</keyword>
<accession>A0A6P4CNW1</accession>
<proteinExistence type="predicted"/>
<evidence type="ECO:0000256" key="1">
    <source>
        <dbReference type="PROSITE-ProRule" id="PRU00047"/>
    </source>
</evidence>
<protein>
    <submittedName>
        <fullName evidence="5">Uncharacterized protein LOC107479006</fullName>
    </submittedName>
</protein>
<dbReference type="GO" id="GO:0008270">
    <property type="term" value="F:zinc ion binding"/>
    <property type="evidence" value="ECO:0007669"/>
    <property type="project" value="UniProtKB-KW"/>
</dbReference>
<dbReference type="GeneID" id="107479006"/>
<keyword evidence="4" id="KW-1185">Reference proteome</keyword>
<dbReference type="PANTHER" id="PTHR31286">
    <property type="entry name" value="GLYCINE-RICH CELL WALL STRUCTURAL PROTEIN 1.8-LIKE"/>
    <property type="match status" value="1"/>
</dbReference>
<feature type="region of interest" description="Disordered" evidence="2">
    <location>
        <begin position="445"/>
        <end position="532"/>
    </location>
</feature>
<dbReference type="InterPro" id="IPR025558">
    <property type="entry name" value="DUF4283"/>
</dbReference>
<feature type="compositionally biased region" description="Basic and acidic residues" evidence="2">
    <location>
        <begin position="104"/>
        <end position="113"/>
    </location>
</feature>
<feature type="compositionally biased region" description="Basic and acidic residues" evidence="2">
    <location>
        <begin position="339"/>
        <end position="372"/>
    </location>
</feature>
<name>A0A6P4CNW1_ARADU</name>
<reference evidence="5" key="2">
    <citation type="submission" date="2025-08" db="UniProtKB">
        <authorList>
            <consortium name="RefSeq"/>
        </authorList>
    </citation>
    <scope>IDENTIFICATION</scope>
    <source>
        <tissue evidence="5">Whole plant</tissue>
    </source>
</reference>
<feature type="compositionally biased region" description="Polar residues" evidence="2">
    <location>
        <begin position="489"/>
        <end position="526"/>
    </location>
</feature>
<feature type="region of interest" description="Disordered" evidence="2">
    <location>
        <begin position="398"/>
        <end position="419"/>
    </location>
</feature>
<sequence>MRGGFVRGGAARPHGPRLSARSEGELLHRSSKKVRKIVEDEEFTGNSTPVARKEDWMEEERGTEGAEADIHVIGVMRTNNEENSKRSFAQAVRAGKAQQGGNGKEVEKESQEDKMEEESAEESDEEQEISIEKTENGVYNLVISESLKKEICKEWWESIIVKLLGRRISLVALKRRLETMWGKNGSIDVIDLGNDFFLVKFYNMEDLDFALMEGPWKILDHYLTIRWWKPEFNPLTATIDTLATWIRLPGLAIEYYNRTILEKIGNIIGRTMKIDMTTENISRGKYARICVEIDLSKSLVSQYQINGVTHLVEYEGLHMVCFNCGCFGHEKFSCPSLKSQEKPDASNNNEEKGDEKAGTEEEDGGKIGKGELSKGKGVIVEENNGFGPWMLVQRTRGKKLVKNGEGTSNGQKGKEKAMSYEEHTSRFAALQYEVVEGDKEQNEVVVISQKEESDKTNPAGSKATTEKDKRNKGALERNTPAKLKDLIPQENNQTYKNSPKPGQTNSKTQETQNQNNPTLATTTAQTLRKERT</sequence>
<dbReference type="AlphaFoldDB" id="A0A6P4CNW1"/>
<dbReference type="PROSITE" id="PS50158">
    <property type="entry name" value="ZF_CCHC"/>
    <property type="match status" value="1"/>
</dbReference>
<evidence type="ECO:0000256" key="2">
    <source>
        <dbReference type="SAM" id="MobiDB-lite"/>
    </source>
</evidence>
<dbReference type="Pfam" id="PF14111">
    <property type="entry name" value="DUF4283"/>
    <property type="match status" value="1"/>
</dbReference>
<dbReference type="Proteomes" id="UP000515211">
    <property type="component" value="Chromosome 3"/>
</dbReference>
<reference evidence="4" key="1">
    <citation type="journal article" date="2016" name="Nat. Genet.">
        <title>The genome sequences of Arachis duranensis and Arachis ipaensis, the diploid ancestors of cultivated peanut.</title>
        <authorList>
            <person name="Bertioli D.J."/>
            <person name="Cannon S.B."/>
            <person name="Froenicke L."/>
            <person name="Huang G."/>
            <person name="Farmer A.D."/>
            <person name="Cannon E.K."/>
            <person name="Liu X."/>
            <person name="Gao D."/>
            <person name="Clevenger J."/>
            <person name="Dash S."/>
            <person name="Ren L."/>
            <person name="Moretzsohn M.C."/>
            <person name="Shirasawa K."/>
            <person name="Huang W."/>
            <person name="Vidigal B."/>
            <person name="Abernathy B."/>
            <person name="Chu Y."/>
            <person name="Niederhuth C.E."/>
            <person name="Umale P."/>
            <person name="Araujo A.C."/>
            <person name="Kozik A."/>
            <person name="Kim K.D."/>
            <person name="Burow M.D."/>
            <person name="Varshney R.K."/>
            <person name="Wang X."/>
            <person name="Zhang X."/>
            <person name="Barkley N."/>
            <person name="Guimaraes P.M."/>
            <person name="Isobe S."/>
            <person name="Guo B."/>
            <person name="Liao B."/>
            <person name="Stalker H.T."/>
            <person name="Schmitz R.J."/>
            <person name="Scheffler B.E."/>
            <person name="Leal-Bertioli S.C."/>
            <person name="Xun X."/>
            <person name="Jackson S.A."/>
            <person name="Michelmore R."/>
            <person name="Ozias-Akins P."/>
        </authorList>
    </citation>
    <scope>NUCLEOTIDE SEQUENCE [LARGE SCALE GENOMIC DNA]</scope>
    <source>
        <strain evidence="4">cv. V14167</strain>
    </source>
</reference>
<keyword evidence="1" id="KW-0862">Zinc</keyword>
<evidence type="ECO:0000313" key="4">
    <source>
        <dbReference type="Proteomes" id="UP000515211"/>
    </source>
</evidence>
<dbReference type="InterPro" id="IPR001878">
    <property type="entry name" value="Znf_CCHC"/>
</dbReference>
<evidence type="ECO:0000313" key="5">
    <source>
        <dbReference type="RefSeq" id="XP_015954644.1"/>
    </source>
</evidence>
<keyword evidence="1" id="KW-0863">Zinc-finger</keyword>
<evidence type="ECO:0000259" key="3">
    <source>
        <dbReference type="PROSITE" id="PS50158"/>
    </source>
</evidence>